<evidence type="ECO:0000256" key="3">
    <source>
        <dbReference type="ARBA" id="ARBA00022730"/>
    </source>
</evidence>
<dbReference type="EMBL" id="DSRT01000184">
    <property type="protein sequence ID" value="HGW29937.1"/>
    <property type="molecule type" value="Genomic_DNA"/>
</dbReference>
<dbReference type="AlphaFoldDB" id="A0A7C4XN69"/>
<dbReference type="InterPro" id="IPR036769">
    <property type="entry name" value="Ribosomal_uL11_C_sf"/>
</dbReference>
<dbReference type="InterPro" id="IPR000911">
    <property type="entry name" value="Ribosomal_uL11"/>
</dbReference>
<sequence length="145" mass="15632">MAEKKGKKIKALVKLNVPAGRATPGPPIGPALGQHGVGLMDFCKEFNERTKKMGDDIIPVVMTVYEDRSFTFITKTPVTASLILKALKLEKGSGVPNKNRVGKLSKSQLEELAKAKMPDLNAKDINQAMKVIAGTARSMGVEVEL</sequence>
<keyword evidence="2 7" id="KW-0488">Methylation</keyword>
<keyword evidence="3 7" id="KW-0699">rRNA-binding</keyword>
<dbReference type="InterPro" id="IPR020783">
    <property type="entry name" value="Ribosomal_uL11_C"/>
</dbReference>
<feature type="domain" description="Large ribosomal subunit protein uL11 C-terminal" evidence="10">
    <location>
        <begin position="75"/>
        <end position="143"/>
    </location>
</feature>
<dbReference type="Gene3D" id="3.30.1550.10">
    <property type="entry name" value="Ribosomal protein L11/L12, N-terminal domain"/>
    <property type="match status" value="1"/>
</dbReference>
<dbReference type="GO" id="GO:0003735">
    <property type="term" value="F:structural constituent of ribosome"/>
    <property type="evidence" value="ECO:0007669"/>
    <property type="project" value="InterPro"/>
</dbReference>
<dbReference type="GO" id="GO:0070180">
    <property type="term" value="F:large ribosomal subunit rRNA binding"/>
    <property type="evidence" value="ECO:0007669"/>
    <property type="project" value="UniProtKB-UniRule"/>
</dbReference>
<dbReference type="NCBIfam" id="TIGR01632">
    <property type="entry name" value="L11_bact"/>
    <property type="match status" value="1"/>
</dbReference>
<dbReference type="PROSITE" id="PS00359">
    <property type="entry name" value="RIBOSOMAL_L11"/>
    <property type="match status" value="1"/>
</dbReference>
<evidence type="ECO:0000259" key="11">
    <source>
        <dbReference type="Pfam" id="PF03946"/>
    </source>
</evidence>
<evidence type="ECO:0000259" key="10">
    <source>
        <dbReference type="Pfam" id="PF00298"/>
    </source>
</evidence>
<dbReference type="PANTHER" id="PTHR11661">
    <property type="entry name" value="60S RIBOSOMAL PROTEIN L12"/>
    <property type="match status" value="1"/>
</dbReference>
<accession>A0A7C4XN69</accession>
<name>A0A7C4XN69_UNCKA</name>
<dbReference type="SUPFAM" id="SSF54747">
    <property type="entry name" value="Ribosomal L11/L12e N-terminal domain"/>
    <property type="match status" value="1"/>
</dbReference>
<evidence type="ECO:0000313" key="12">
    <source>
        <dbReference type="EMBL" id="HGW29937.1"/>
    </source>
</evidence>
<dbReference type="Pfam" id="PF00298">
    <property type="entry name" value="Ribosomal_L11"/>
    <property type="match status" value="1"/>
</dbReference>
<dbReference type="Gene3D" id="1.10.10.250">
    <property type="entry name" value="Ribosomal protein L11, C-terminal domain"/>
    <property type="match status" value="1"/>
</dbReference>
<keyword evidence="6 7" id="KW-0687">Ribonucleoprotein</keyword>
<dbReference type="GO" id="GO:0006412">
    <property type="term" value="P:translation"/>
    <property type="evidence" value="ECO:0007669"/>
    <property type="project" value="UniProtKB-UniRule"/>
</dbReference>
<dbReference type="PANTHER" id="PTHR11661:SF1">
    <property type="entry name" value="LARGE RIBOSOMAL SUBUNIT PROTEIN UL11M"/>
    <property type="match status" value="1"/>
</dbReference>
<dbReference type="InterPro" id="IPR036796">
    <property type="entry name" value="Ribosomal_uL11_N_sf"/>
</dbReference>
<evidence type="ECO:0000256" key="8">
    <source>
        <dbReference type="RuleBase" id="RU003978"/>
    </source>
</evidence>
<protein>
    <recommendedName>
        <fullName evidence="7">Large ribosomal subunit protein uL11</fullName>
    </recommendedName>
</protein>
<evidence type="ECO:0000256" key="4">
    <source>
        <dbReference type="ARBA" id="ARBA00022884"/>
    </source>
</evidence>
<dbReference type="FunFam" id="3.30.1550.10:FF:000005">
    <property type="entry name" value="50S ribosomal protein L11"/>
    <property type="match status" value="1"/>
</dbReference>
<comment type="caution">
    <text evidence="12">The sequence shown here is derived from an EMBL/GenBank/DDBJ whole genome shotgun (WGS) entry which is preliminary data.</text>
</comment>
<evidence type="ECO:0000256" key="6">
    <source>
        <dbReference type="ARBA" id="ARBA00023274"/>
    </source>
</evidence>
<evidence type="ECO:0000256" key="9">
    <source>
        <dbReference type="RuleBase" id="RU003979"/>
    </source>
</evidence>
<dbReference type="InterPro" id="IPR020785">
    <property type="entry name" value="Ribosomal_uL11_CS"/>
</dbReference>
<gene>
    <name evidence="7 12" type="primary">rplK</name>
    <name evidence="12" type="ORF">ENR63_03385</name>
</gene>
<feature type="domain" description="Large ribosomal subunit protein uL11 N-terminal" evidence="11">
    <location>
        <begin position="13"/>
        <end position="70"/>
    </location>
</feature>
<dbReference type="GO" id="GO:0022625">
    <property type="term" value="C:cytosolic large ribosomal subunit"/>
    <property type="evidence" value="ECO:0007669"/>
    <property type="project" value="TreeGrafter"/>
</dbReference>
<dbReference type="FunFam" id="1.10.10.250:FF:000001">
    <property type="entry name" value="50S ribosomal protein L11"/>
    <property type="match status" value="1"/>
</dbReference>
<dbReference type="CDD" id="cd00349">
    <property type="entry name" value="Ribosomal_L11"/>
    <property type="match status" value="1"/>
</dbReference>
<dbReference type="SMART" id="SM00649">
    <property type="entry name" value="RL11"/>
    <property type="match status" value="1"/>
</dbReference>
<proteinExistence type="inferred from homology"/>
<keyword evidence="4 7" id="KW-0694">RNA-binding</keyword>
<reference evidence="12" key="1">
    <citation type="journal article" date="2020" name="mSystems">
        <title>Genome- and Community-Level Interaction Insights into Carbon Utilization and Element Cycling Functions of Hydrothermarchaeota in Hydrothermal Sediment.</title>
        <authorList>
            <person name="Zhou Z."/>
            <person name="Liu Y."/>
            <person name="Xu W."/>
            <person name="Pan J."/>
            <person name="Luo Z.H."/>
            <person name="Li M."/>
        </authorList>
    </citation>
    <scope>NUCLEOTIDE SEQUENCE [LARGE SCALE GENOMIC DNA]</scope>
    <source>
        <strain evidence="12">SpSt-417</strain>
    </source>
</reference>
<organism evidence="12">
    <name type="scientific">candidate division WWE3 bacterium</name>
    <dbReference type="NCBI Taxonomy" id="2053526"/>
    <lineage>
        <taxon>Bacteria</taxon>
        <taxon>Katanobacteria</taxon>
    </lineage>
</organism>
<evidence type="ECO:0000256" key="7">
    <source>
        <dbReference type="HAMAP-Rule" id="MF_00736"/>
    </source>
</evidence>
<dbReference type="HAMAP" id="MF_00736">
    <property type="entry name" value="Ribosomal_uL11"/>
    <property type="match status" value="1"/>
</dbReference>
<comment type="subunit">
    <text evidence="7">Part of the ribosomal stalk of the 50S ribosomal subunit. Interacts with L10 and the large rRNA to form the base of the stalk. L10 forms an elongated spine to which L12 dimers bind in a sequential fashion forming a multimeric L10(L12)X complex.</text>
</comment>
<evidence type="ECO:0000256" key="2">
    <source>
        <dbReference type="ARBA" id="ARBA00022481"/>
    </source>
</evidence>
<comment type="PTM">
    <text evidence="7 9">One or more lysine residues are methylated.</text>
</comment>
<keyword evidence="5 7" id="KW-0689">Ribosomal protein</keyword>
<evidence type="ECO:0000256" key="1">
    <source>
        <dbReference type="ARBA" id="ARBA00010537"/>
    </source>
</evidence>
<evidence type="ECO:0000256" key="5">
    <source>
        <dbReference type="ARBA" id="ARBA00022980"/>
    </source>
</evidence>
<comment type="function">
    <text evidence="7 9">Forms part of the ribosomal stalk which helps the ribosome interact with GTP-bound translation factors.</text>
</comment>
<dbReference type="InterPro" id="IPR020784">
    <property type="entry name" value="Ribosomal_uL11_N"/>
</dbReference>
<comment type="similarity">
    <text evidence="1 7 8">Belongs to the universal ribosomal protein uL11 family.</text>
</comment>
<dbReference type="SUPFAM" id="SSF46906">
    <property type="entry name" value="Ribosomal protein L11, C-terminal domain"/>
    <property type="match status" value="1"/>
</dbReference>
<dbReference type="Pfam" id="PF03946">
    <property type="entry name" value="Ribosomal_L11_N"/>
    <property type="match status" value="1"/>
</dbReference>
<dbReference type="InterPro" id="IPR006519">
    <property type="entry name" value="Ribosomal_uL11_bac-typ"/>
</dbReference>